<comment type="caution">
    <text evidence="2">The sequence shown here is derived from an EMBL/GenBank/DDBJ whole genome shotgun (WGS) entry which is preliminary data.</text>
</comment>
<dbReference type="Gene3D" id="2.30.40.10">
    <property type="entry name" value="Urease, subunit C, domain 1"/>
    <property type="match status" value="1"/>
</dbReference>
<dbReference type="InterPro" id="IPR051781">
    <property type="entry name" value="Metallo-dep_Hydrolase"/>
</dbReference>
<proteinExistence type="predicted"/>
<dbReference type="SUPFAM" id="SSF51338">
    <property type="entry name" value="Composite domain of metallo-dependent hydrolases"/>
    <property type="match status" value="1"/>
</dbReference>
<dbReference type="InterPro" id="IPR032466">
    <property type="entry name" value="Metal_Hydrolase"/>
</dbReference>
<dbReference type="RefSeq" id="WP_188823357.1">
    <property type="nucleotide sequence ID" value="NZ_BMLK01000036.1"/>
</dbReference>
<reference evidence="3" key="1">
    <citation type="journal article" date="2019" name="Int. J. Syst. Evol. Microbiol.">
        <title>The Global Catalogue of Microorganisms (GCM) 10K type strain sequencing project: providing services to taxonomists for standard genome sequencing and annotation.</title>
        <authorList>
            <consortium name="The Broad Institute Genomics Platform"/>
            <consortium name="The Broad Institute Genome Sequencing Center for Infectious Disease"/>
            <person name="Wu L."/>
            <person name="Ma J."/>
        </authorList>
    </citation>
    <scope>NUCLEOTIDE SEQUENCE [LARGE SCALE GENOMIC DNA]</scope>
    <source>
        <strain evidence="3">CGMCC 1.6784</strain>
    </source>
</reference>
<dbReference type="PANTHER" id="PTHR43135">
    <property type="entry name" value="ALPHA-D-RIBOSE 1-METHYLPHOSPHONATE 5-TRIPHOSPHATE DIPHOSPHATASE"/>
    <property type="match status" value="1"/>
</dbReference>
<dbReference type="SUPFAM" id="SSF51556">
    <property type="entry name" value="Metallo-dependent hydrolases"/>
    <property type="match status" value="1"/>
</dbReference>
<dbReference type="EMBL" id="BMLK01000036">
    <property type="protein sequence ID" value="GGN61344.1"/>
    <property type="molecule type" value="Genomic_DNA"/>
</dbReference>
<dbReference type="InterPro" id="IPR011059">
    <property type="entry name" value="Metal-dep_hydrolase_composite"/>
</dbReference>
<dbReference type="PANTHER" id="PTHR43135:SF3">
    <property type="entry name" value="ALPHA-D-RIBOSE 1-METHYLPHOSPHONATE 5-TRIPHOSPHATE DIPHOSPHATASE"/>
    <property type="match status" value="1"/>
</dbReference>
<gene>
    <name evidence="2" type="ORF">GCM10011349_43850</name>
</gene>
<dbReference type="InterPro" id="IPR006680">
    <property type="entry name" value="Amidohydro-rel"/>
</dbReference>
<dbReference type="Proteomes" id="UP000605099">
    <property type="component" value="Unassembled WGS sequence"/>
</dbReference>
<accession>A0ABQ2K1T3</accession>
<name>A0ABQ2K1T3_9SPHN</name>
<sequence>MSRLILNNANLLDGDKPARRASVVIAGERIEAISEAPVEARPDDRAVDLAGKTVMPGMVQAHFHAAYWEAGGARPLGLEVHPSHAALRAAANFRTALDCGFTGCISGGAPHAIDASMKLAVAEGAQIGPRIMAGSRDVSSTGHSGDMSYSAWMKIGAAGGVHCADGPDAVRRAIREEAKNGAEIVKLFVTRGHGTGGTGGEWDMAPDEVEMAVRTATERGIKTRAHVANRDAVLFCIESGVHIIDHGDGFDERCIERILEKGAYLVPSLWFPKRMMTIAPGIPYTDAMKPDFDAMASILPLANKAGVKLLTGDDYGARGVDHGTYAEELILYANEIGIPALDVIRWATRNGAEAMGLGGQTGMIEAGKLADFLVVDGDPSVDITLLRDRANLRAIYLGGTAIKDELQPQAAR</sequence>
<feature type="domain" description="Amidohydrolase-related" evidence="1">
    <location>
        <begin position="53"/>
        <end position="400"/>
    </location>
</feature>
<evidence type="ECO:0000259" key="1">
    <source>
        <dbReference type="Pfam" id="PF01979"/>
    </source>
</evidence>
<dbReference type="Pfam" id="PF01979">
    <property type="entry name" value="Amidohydro_1"/>
    <property type="match status" value="1"/>
</dbReference>
<dbReference type="Gene3D" id="3.20.20.140">
    <property type="entry name" value="Metal-dependent hydrolases"/>
    <property type="match status" value="1"/>
</dbReference>
<organism evidence="2 3">
    <name type="scientific">Novosphingobium indicum</name>
    <dbReference type="NCBI Taxonomy" id="462949"/>
    <lineage>
        <taxon>Bacteria</taxon>
        <taxon>Pseudomonadati</taxon>
        <taxon>Pseudomonadota</taxon>
        <taxon>Alphaproteobacteria</taxon>
        <taxon>Sphingomonadales</taxon>
        <taxon>Sphingomonadaceae</taxon>
        <taxon>Novosphingobium</taxon>
    </lineage>
</organism>
<protein>
    <submittedName>
        <fullName evidence="2">Peptidase M38</fullName>
    </submittedName>
</protein>
<keyword evidence="3" id="KW-1185">Reference proteome</keyword>
<evidence type="ECO:0000313" key="2">
    <source>
        <dbReference type="EMBL" id="GGN61344.1"/>
    </source>
</evidence>
<evidence type="ECO:0000313" key="3">
    <source>
        <dbReference type="Proteomes" id="UP000605099"/>
    </source>
</evidence>